<sequence>MTEQIINAPALDAVPPGKSPGRRALDRFMRNRMAMGGVVVIAIIAILSFLVPALSPHDIVEVNWSHVLSPPSFSSGFWFGTDVNGRDLMVRTFYAGRISLAIGLLATAIAFVIGVVYGSISGFFGGRVDAVMMRICDVIYALPTLFFIVILVTVFRAKNIFFVFMCIGAVEWLTMARIVRGQTLSVKRKEYVESAWAIGLPRSKILTRYIIPNVTGAVIVYVTLLIPVNILIESYLSFLGLGVQEPLTSWGLLIAQGSTELAGAPWLLIFPAFFLTVTLFAFNFIGDGLRDALDPRDR</sequence>
<gene>
    <name evidence="14" type="ORF">ABIE19_001257</name>
</gene>
<keyword evidence="2 12" id="KW-0813">Transport</keyword>
<dbReference type="PANTHER" id="PTHR43386:SF2">
    <property type="entry name" value="OLIGOPEPTIDE TRANSPORT SYSTEM PERMEASE PROTEIN OPPC"/>
    <property type="match status" value="1"/>
</dbReference>
<evidence type="ECO:0000256" key="4">
    <source>
        <dbReference type="ARBA" id="ARBA00022519"/>
    </source>
</evidence>
<keyword evidence="5 12" id="KW-0812">Transmembrane</keyword>
<reference evidence="14 15" key="1">
    <citation type="submission" date="2024-06" db="EMBL/GenBank/DDBJ databases">
        <title>Sorghum-associated microbial communities from plants grown in Nebraska, USA.</title>
        <authorList>
            <person name="Schachtman D."/>
        </authorList>
    </citation>
    <scope>NUCLEOTIDE SEQUENCE [LARGE SCALE GENOMIC DNA]</scope>
    <source>
        <strain evidence="14 15">2814</strain>
    </source>
</reference>
<evidence type="ECO:0000256" key="8">
    <source>
        <dbReference type="ARBA" id="ARBA00022989"/>
    </source>
</evidence>
<dbReference type="CDD" id="cd06261">
    <property type="entry name" value="TM_PBP2"/>
    <property type="match status" value="1"/>
</dbReference>
<protein>
    <recommendedName>
        <fullName evidence="11">Oligopeptide transport system permease protein OppC</fullName>
    </recommendedName>
</protein>
<dbReference type="RefSeq" id="WP_354088271.1">
    <property type="nucleotide sequence ID" value="NZ_JBEPTF010000001.1"/>
</dbReference>
<evidence type="ECO:0000313" key="14">
    <source>
        <dbReference type="EMBL" id="MET4683348.1"/>
    </source>
</evidence>
<keyword evidence="15" id="KW-1185">Reference proteome</keyword>
<comment type="caution">
    <text evidence="14">The sequence shown here is derived from an EMBL/GenBank/DDBJ whole genome shotgun (WGS) entry which is preliminary data.</text>
</comment>
<dbReference type="InterPro" id="IPR035906">
    <property type="entry name" value="MetI-like_sf"/>
</dbReference>
<organism evidence="14 15">
    <name type="scientific">Brevundimonas faecalis</name>
    <dbReference type="NCBI Taxonomy" id="947378"/>
    <lineage>
        <taxon>Bacteria</taxon>
        <taxon>Pseudomonadati</taxon>
        <taxon>Pseudomonadota</taxon>
        <taxon>Alphaproteobacteria</taxon>
        <taxon>Caulobacterales</taxon>
        <taxon>Caulobacteraceae</taxon>
        <taxon>Brevundimonas</taxon>
    </lineage>
</organism>
<dbReference type="EMBL" id="JBEPTF010000001">
    <property type="protein sequence ID" value="MET4683348.1"/>
    <property type="molecule type" value="Genomic_DNA"/>
</dbReference>
<feature type="transmembrane region" description="Helical" evidence="12">
    <location>
        <begin position="210"/>
        <end position="232"/>
    </location>
</feature>
<keyword evidence="3" id="KW-1003">Cell membrane</keyword>
<dbReference type="Pfam" id="PF00528">
    <property type="entry name" value="BPD_transp_1"/>
    <property type="match status" value="1"/>
</dbReference>
<evidence type="ECO:0000256" key="3">
    <source>
        <dbReference type="ARBA" id="ARBA00022475"/>
    </source>
</evidence>
<evidence type="ECO:0000259" key="13">
    <source>
        <dbReference type="PROSITE" id="PS50928"/>
    </source>
</evidence>
<keyword evidence="9 12" id="KW-0472">Membrane</keyword>
<feature type="transmembrane region" description="Helical" evidence="12">
    <location>
        <begin position="33"/>
        <end position="54"/>
    </location>
</feature>
<dbReference type="InterPro" id="IPR000515">
    <property type="entry name" value="MetI-like"/>
</dbReference>
<keyword evidence="4" id="KW-0997">Cell inner membrane</keyword>
<keyword evidence="8 12" id="KW-1133">Transmembrane helix</keyword>
<keyword evidence="6" id="KW-0571">Peptide transport</keyword>
<evidence type="ECO:0000256" key="5">
    <source>
        <dbReference type="ARBA" id="ARBA00022692"/>
    </source>
</evidence>
<proteinExistence type="inferred from homology"/>
<evidence type="ECO:0000256" key="1">
    <source>
        <dbReference type="ARBA" id="ARBA00004429"/>
    </source>
</evidence>
<dbReference type="Gene3D" id="1.10.3720.10">
    <property type="entry name" value="MetI-like"/>
    <property type="match status" value="1"/>
</dbReference>
<feature type="transmembrane region" description="Helical" evidence="12">
    <location>
        <begin position="161"/>
        <end position="179"/>
    </location>
</feature>
<comment type="similarity">
    <text evidence="10">Belongs to the binding-protein-dependent transport system permease family. OppBC subfamily.</text>
</comment>
<feature type="transmembrane region" description="Helical" evidence="12">
    <location>
        <begin position="266"/>
        <end position="286"/>
    </location>
</feature>
<evidence type="ECO:0000256" key="2">
    <source>
        <dbReference type="ARBA" id="ARBA00022448"/>
    </source>
</evidence>
<dbReference type="InterPro" id="IPR025966">
    <property type="entry name" value="OppC_N"/>
</dbReference>
<comment type="subcellular location">
    <subcellularLocation>
        <location evidence="1">Cell inner membrane</location>
        <topology evidence="1">Multi-pass membrane protein</topology>
    </subcellularLocation>
    <subcellularLocation>
        <location evidence="12">Cell membrane</location>
        <topology evidence="12">Multi-pass membrane protein</topology>
    </subcellularLocation>
</comment>
<feature type="transmembrane region" description="Helical" evidence="12">
    <location>
        <begin position="138"/>
        <end position="155"/>
    </location>
</feature>
<dbReference type="Proteomes" id="UP001549313">
    <property type="component" value="Unassembled WGS sequence"/>
</dbReference>
<dbReference type="InterPro" id="IPR050366">
    <property type="entry name" value="BP-dependent_transpt_permease"/>
</dbReference>
<dbReference type="Pfam" id="PF12911">
    <property type="entry name" value="OppC_N"/>
    <property type="match status" value="1"/>
</dbReference>
<evidence type="ECO:0000256" key="7">
    <source>
        <dbReference type="ARBA" id="ARBA00022927"/>
    </source>
</evidence>
<evidence type="ECO:0000256" key="11">
    <source>
        <dbReference type="ARBA" id="ARBA00072251"/>
    </source>
</evidence>
<feature type="domain" description="ABC transmembrane type-1" evidence="13">
    <location>
        <begin position="96"/>
        <end position="286"/>
    </location>
</feature>
<accession>A0ABV2R9T5</accession>
<evidence type="ECO:0000256" key="6">
    <source>
        <dbReference type="ARBA" id="ARBA00022856"/>
    </source>
</evidence>
<evidence type="ECO:0000256" key="10">
    <source>
        <dbReference type="ARBA" id="ARBA00024202"/>
    </source>
</evidence>
<evidence type="ECO:0000256" key="12">
    <source>
        <dbReference type="RuleBase" id="RU363032"/>
    </source>
</evidence>
<evidence type="ECO:0000256" key="9">
    <source>
        <dbReference type="ARBA" id="ARBA00023136"/>
    </source>
</evidence>
<feature type="transmembrane region" description="Helical" evidence="12">
    <location>
        <begin position="98"/>
        <end position="126"/>
    </location>
</feature>
<name>A0ABV2R9T5_9CAUL</name>
<keyword evidence="7" id="KW-0653">Protein transport</keyword>
<dbReference type="PROSITE" id="PS50928">
    <property type="entry name" value="ABC_TM1"/>
    <property type="match status" value="1"/>
</dbReference>
<dbReference type="PANTHER" id="PTHR43386">
    <property type="entry name" value="OLIGOPEPTIDE TRANSPORT SYSTEM PERMEASE PROTEIN APPC"/>
    <property type="match status" value="1"/>
</dbReference>
<evidence type="ECO:0000313" key="15">
    <source>
        <dbReference type="Proteomes" id="UP001549313"/>
    </source>
</evidence>
<dbReference type="SUPFAM" id="SSF161098">
    <property type="entry name" value="MetI-like"/>
    <property type="match status" value="1"/>
</dbReference>